<keyword evidence="3" id="KW-1185">Reference proteome</keyword>
<protein>
    <recommendedName>
        <fullName evidence="4">Sialate O-acetylesterase domain-containing protein</fullName>
    </recommendedName>
</protein>
<accession>A0A1W6MXB3</accession>
<reference evidence="2 3" key="1">
    <citation type="submission" date="2017-02" db="EMBL/GenBank/DDBJ databases">
        <authorList>
            <person name="Peterson S.W."/>
        </authorList>
    </citation>
    <scope>NUCLEOTIDE SEQUENCE [LARGE SCALE GENOMIC DNA]</scope>
    <source>
        <strain evidence="2 3">S285</strain>
    </source>
</reference>
<evidence type="ECO:0008006" key="4">
    <source>
        <dbReference type="Google" id="ProtNLM"/>
    </source>
</evidence>
<evidence type="ECO:0000313" key="3">
    <source>
        <dbReference type="Proteomes" id="UP000193978"/>
    </source>
</evidence>
<keyword evidence="1" id="KW-0732">Signal</keyword>
<dbReference type="RefSeq" id="WP_085772281.1">
    <property type="nucleotide sequence ID" value="NZ_AP027149.1"/>
</dbReference>
<name>A0A1W6MXB3_9HYPH</name>
<sequence length="797" mass="80831">MKKFAIGALAALFSLLALAASAQSYPPTALTFIGYGQSTMQAPGTTFLYETCQFSTTGGGQVTISGITGPLSTAGLGAITGGSGGTDGTYANVPLTGGSGANAKATITVFGGAVTAVAITTAGNGFGIGNSLSAASGNIGNVAGFSVVVNYITSTPIIAGAPGSAISAAGIAPGSNPMTTAFVSGTNGGPNGSNGVYATNVSIALGPLTCAIATETIFMTSLTGSNINSNAFMIYPKANVTPLLGPRGMWETLDPATNCTNSKPLSTAYWFGFTPLKELAYATNCGNGGFYIETPMSSFVAQYIAMTGWAAPNAIVAENMSHGGQDWTASLPNILAPGGNNDWANLVTAQKYIKNAVQSSSSALPGLTGPWAYRLGGVPLRLGESAAAAASATVGATPPSTTAATFLVTTSPQTLNGVSQSVAGWCVYDATTSAFLGYATSWASTMITLQANSLASGAVSDTIYLSPCYPGYLAELKSMVAQFTASDVSDAPDPAGVPIFAPAPSSSNWGSNQKFFQFVVDAAMVTEALADRRFVATGPSFVGTYQSDSVHQEPQGNAIVGAYMGKWASWYRAGIRTPPFAMIQATRLTPSQMDGTHYGVRVTFQMPPSQPCVAPGANGMSCASNVTAAQQQALQFFTDSNIPSFYLGGTTSGTKSYGFCYTDGAYPAGGSTFFNYCAASASTITIASAPILSVNNTNLPGAANQIDIPLSGDPNTATNPTVSLGAQAQGNGVTIWGAANVHLFAHNVANKDCTVVANAGLSGNAYANPLCGSGSNYLIDFASPSFIGVGQTLTPAW</sequence>
<dbReference type="EMBL" id="CP019948">
    <property type="protein sequence ID" value="ARN82159.1"/>
    <property type="molecule type" value="Genomic_DNA"/>
</dbReference>
<dbReference type="AlphaFoldDB" id="A0A1W6MXB3"/>
<evidence type="ECO:0000256" key="1">
    <source>
        <dbReference type="SAM" id="SignalP"/>
    </source>
</evidence>
<dbReference type="Proteomes" id="UP000193978">
    <property type="component" value="Chromosome"/>
</dbReference>
<dbReference type="KEGG" id="mbry:B1812_14910"/>
<organism evidence="2 3">
    <name type="scientific">Methylocystis bryophila</name>
    <dbReference type="NCBI Taxonomy" id="655015"/>
    <lineage>
        <taxon>Bacteria</taxon>
        <taxon>Pseudomonadati</taxon>
        <taxon>Pseudomonadota</taxon>
        <taxon>Alphaproteobacteria</taxon>
        <taxon>Hyphomicrobiales</taxon>
        <taxon>Methylocystaceae</taxon>
        <taxon>Methylocystis</taxon>
    </lineage>
</organism>
<dbReference type="STRING" id="655015.B1812_14910"/>
<proteinExistence type="predicted"/>
<feature type="signal peptide" evidence="1">
    <location>
        <begin position="1"/>
        <end position="19"/>
    </location>
</feature>
<gene>
    <name evidence="2" type="ORF">B1812_14910</name>
</gene>
<evidence type="ECO:0000313" key="2">
    <source>
        <dbReference type="EMBL" id="ARN82159.1"/>
    </source>
</evidence>
<feature type="chain" id="PRO_5012890680" description="Sialate O-acetylesterase domain-containing protein" evidence="1">
    <location>
        <begin position="20"/>
        <end position="797"/>
    </location>
</feature>